<protein>
    <submittedName>
        <fullName evidence="1">Histidine phosphatase family protein</fullName>
    </submittedName>
</protein>
<keyword evidence="2" id="KW-1185">Reference proteome</keyword>
<accession>A0ABY6Q4L4</accession>
<reference evidence="1 2" key="1">
    <citation type="submission" date="2019-02" db="EMBL/GenBank/DDBJ databases">
        <title>Halieaceae_genomes.</title>
        <authorList>
            <person name="Li S.-H."/>
        </authorList>
    </citation>
    <scope>NUCLEOTIDE SEQUENCE [LARGE SCALE GENOMIC DNA]</scope>
    <source>
        <strain evidence="1 2">JH123</strain>
    </source>
</reference>
<dbReference type="Proteomes" id="UP001317963">
    <property type="component" value="Chromosome"/>
</dbReference>
<dbReference type="InterPro" id="IPR050275">
    <property type="entry name" value="PGM_Phosphatase"/>
</dbReference>
<dbReference type="EMBL" id="CP036501">
    <property type="protein sequence ID" value="UZP74222.1"/>
    <property type="molecule type" value="Genomic_DNA"/>
</dbReference>
<dbReference type="SUPFAM" id="SSF53254">
    <property type="entry name" value="Phosphoglycerate mutase-like"/>
    <property type="match status" value="1"/>
</dbReference>
<dbReference type="Pfam" id="PF00300">
    <property type="entry name" value="His_Phos_1"/>
    <property type="match status" value="1"/>
</dbReference>
<dbReference type="PANTHER" id="PTHR48100:SF1">
    <property type="entry name" value="HISTIDINE PHOSPHATASE FAMILY PROTEIN-RELATED"/>
    <property type="match status" value="1"/>
</dbReference>
<dbReference type="RefSeq" id="WP_279243035.1">
    <property type="nucleotide sequence ID" value="NZ_CP036501.1"/>
</dbReference>
<gene>
    <name evidence="1" type="ORF">E0F26_05460</name>
</gene>
<name>A0ABY6Q4L4_9GAMM</name>
<dbReference type="SMART" id="SM00855">
    <property type="entry name" value="PGAM"/>
    <property type="match status" value="1"/>
</dbReference>
<sequence>MTQIWIVRHGEAAASWEKDPDPGLSELGQQQAEKTALALLDIVPEGATLLSSPLKRAQETAAAFAQKYGAQVSIDSRFSEVRSPVPLSGRKLWLQEFMQQDWSEQTQDLWDWRHDIVAGLRGCEGPTVIFCHFLVINAVISELQNKSAVLQVFPANASYHELALKDGTLSLVQLGEQMQTRVN</sequence>
<proteinExistence type="predicted"/>
<evidence type="ECO:0000313" key="1">
    <source>
        <dbReference type="EMBL" id="UZP74222.1"/>
    </source>
</evidence>
<dbReference type="CDD" id="cd07067">
    <property type="entry name" value="HP_PGM_like"/>
    <property type="match status" value="1"/>
</dbReference>
<organism evidence="1 2">
    <name type="scientific">Candidatus Paraluminiphilus aquimaris</name>
    <dbReference type="NCBI Taxonomy" id="2518994"/>
    <lineage>
        <taxon>Bacteria</taxon>
        <taxon>Pseudomonadati</taxon>
        <taxon>Pseudomonadota</taxon>
        <taxon>Gammaproteobacteria</taxon>
        <taxon>Cellvibrionales</taxon>
        <taxon>Halieaceae</taxon>
        <taxon>Candidatus Paraluminiphilus</taxon>
    </lineage>
</organism>
<evidence type="ECO:0000313" key="2">
    <source>
        <dbReference type="Proteomes" id="UP001317963"/>
    </source>
</evidence>
<dbReference type="PANTHER" id="PTHR48100">
    <property type="entry name" value="BROAD-SPECIFICITY PHOSPHATASE YOR283W-RELATED"/>
    <property type="match status" value="1"/>
</dbReference>
<dbReference type="InterPro" id="IPR013078">
    <property type="entry name" value="His_Pase_superF_clade-1"/>
</dbReference>
<dbReference type="InterPro" id="IPR029033">
    <property type="entry name" value="His_PPase_superfam"/>
</dbReference>
<dbReference type="Gene3D" id="3.40.50.1240">
    <property type="entry name" value="Phosphoglycerate mutase-like"/>
    <property type="match status" value="1"/>
</dbReference>